<dbReference type="PANTHER" id="PTHR35936:SF25">
    <property type="entry name" value="ABC TRANSPORTER SUBSTRATE-BINDING PROTEIN"/>
    <property type="match status" value="1"/>
</dbReference>
<name>A0A2S9GWV5_9BURK</name>
<feature type="domain" description="Solute-binding protein family 3/N-terminal" evidence="2">
    <location>
        <begin position="43"/>
        <end position="260"/>
    </location>
</feature>
<accession>A0A2S9GWV5</accession>
<dbReference type="InterPro" id="IPR001638">
    <property type="entry name" value="Solute-binding_3/MltF_N"/>
</dbReference>
<sequence>MECILSSRHSTTNRIAFLLIFFVVSLQFVSDANAQQWLKITLTEQEYPPLIIHGNGTEGVLTEIVRESFKLAKVEAVFTSVPNNRAITGLMQGLYEGSYGWAHSRERDAKLIYSSKPIYFLRIVFFQRSGEGLEWNSLTDLAQYTIGVTMGNYYSDEFESLSASGALHTDPAPSDISNFKKLLIGRIHLFPIDQDVGLFLLKNNFSQEERKKITFQRKAISIIPVYLVVRRNLPQAQELRDRFDQGYQQLADSGQLEKILALHKSQLLLQQ</sequence>
<keyword evidence="4" id="KW-1185">Reference proteome</keyword>
<evidence type="ECO:0000313" key="3">
    <source>
        <dbReference type="EMBL" id="PRC92205.1"/>
    </source>
</evidence>
<dbReference type="SUPFAM" id="SSF53850">
    <property type="entry name" value="Periplasmic binding protein-like II"/>
    <property type="match status" value="1"/>
</dbReference>
<organism evidence="3 4">
    <name type="scientific">Solimicrobium silvestre</name>
    <dbReference type="NCBI Taxonomy" id="2099400"/>
    <lineage>
        <taxon>Bacteria</taxon>
        <taxon>Pseudomonadati</taxon>
        <taxon>Pseudomonadota</taxon>
        <taxon>Betaproteobacteria</taxon>
        <taxon>Burkholderiales</taxon>
        <taxon>Oxalobacteraceae</taxon>
        <taxon>Solimicrobium</taxon>
    </lineage>
</organism>
<dbReference type="Pfam" id="PF00497">
    <property type="entry name" value="SBP_bac_3"/>
    <property type="match status" value="1"/>
</dbReference>
<proteinExistence type="predicted"/>
<dbReference type="PANTHER" id="PTHR35936">
    <property type="entry name" value="MEMBRANE-BOUND LYTIC MUREIN TRANSGLYCOSYLASE F"/>
    <property type="match status" value="1"/>
</dbReference>
<dbReference type="Proteomes" id="UP000237839">
    <property type="component" value="Unassembled WGS sequence"/>
</dbReference>
<dbReference type="AlphaFoldDB" id="A0A2S9GWV5"/>
<protein>
    <submittedName>
        <fullName evidence="3">Bacterial extracellular solute-binding protein, family 3</fullName>
    </submittedName>
</protein>
<gene>
    <name evidence="3" type="ORF">S2091_3121</name>
</gene>
<dbReference type="Gene3D" id="3.40.190.10">
    <property type="entry name" value="Periplasmic binding protein-like II"/>
    <property type="match status" value="2"/>
</dbReference>
<evidence type="ECO:0000256" key="1">
    <source>
        <dbReference type="ARBA" id="ARBA00022729"/>
    </source>
</evidence>
<evidence type="ECO:0000313" key="4">
    <source>
        <dbReference type="Proteomes" id="UP000237839"/>
    </source>
</evidence>
<keyword evidence="1" id="KW-0732">Signal</keyword>
<dbReference type="OrthoDB" id="8907081at2"/>
<comment type="caution">
    <text evidence="3">The sequence shown here is derived from an EMBL/GenBank/DDBJ whole genome shotgun (WGS) entry which is preliminary data.</text>
</comment>
<evidence type="ECO:0000259" key="2">
    <source>
        <dbReference type="Pfam" id="PF00497"/>
    </source>
</evidence>
<reference evidence="3 4" key="1">
    <citation type="submission" date="2018-02" db="EMBL/GenBank/DDBJ databases">
        <title>Solimicrobium silvestre gen. nov., sp. nov., isolated from alpine forest soil.</title>
        <authorList>
            <person name="Margesin R."/>
            <person name="Albuquerque L."/>
            <person name="Zhang D.-C."/>
            <person name="Froufe H.J.C."/>
            <person name="Severino R."/>
            <person name="Roxo I."/>
            <person name="Egas C."/>
            <person name="Da Costa M.S."/>
        </authorList>
    </citation>
    <scope>NUCLEOTIDE SEQUENCE [LARGE SCALE GENOMIC DNA]</scope>
    <source>
        <strain evidence="3 4">S20-91</strain>
    </source>
</reference>
<dbReference type="EMBL" id="PUGF01000015">
    <property type="protein sequence ID" value="PRC92205.1"/>
    <property type="molecule type" value="Genomic_DNA"/>
</dbReference>